<gene>
    <name evidence="1" type="ORF">ILEXP_LOCUS20842</name>
</gene>
<dbReference type="EMBL" id="CAUOFW020002280">
    <property type="protein sequence ID" value="CAK9152616.1"/>
    <property type="molecule type" value="Genomic_DNA"/>
</dbReference>
<dbReference type="Proteomes" id="UP001642360">
    <property type="component" value="Unassembled WGS sequence"/>
</dbReference>
<accession>A0ABC8S5W7</accession>
<sequence>MTGTISTYSDFTDDFLQTKTSSTVAAPQHSSFPLFHTASSQPLGPDPTNDIGASTPCTDHHSLLEVINEADTTPAYDTHPPIHEVPLLPEAAQSMSFPTTKTSQPSFSNEAKSQSLVIATPTNAELSPSTLPIVPESSLSDLMVSCSCLTSLGGLPGNLYIDFTSACSHCRLLPPLPLIMSIPMITRNKAKAQQCHTDFADSMEALLTLQAHRAEES</sequence>
<reference evidence="1 2" key="1">
    <citation type="submission" date="2024-02" db="EMBL/GenBank/DDBJ databases">
        <authorList>
            <person name="Vignale AGUSTIN F."/>
            <person name="Sosa J E."/>
            <person name="Modenutti C."/>
        </authorList>
    </citation>
    <scope>NUCLEOTIDE SEQUENCE [LARGE SCALE GENOMIC DNA]</scope>
</reference>
<dbReference type="AlphaFoldDB" id="A0ABC8S5W7"/>
<keyword evidence="2" id="KW-1185">Reference proteome</keyword>
<evidence type="ECO:0000313" key="1">
    <source>
        <dbReference type="EMBL" id="CAK9152616.1"/>
    </source>
</evidence>
<name>A0ABC8S5W7_9AQUA</name>
<evidence type="ECO:0000313" key="2">
    <source>
        <dbReference type="Proteomes" id="UP001642360"/>
    </source>
</evidence>
<protein>
    <submittedName>
        <fullName evidence="1">Uncharacterized protein</fullName>
    </submittedName>
</protein>
<organism evidence="1 2">
    <name type="scientific">Ilex paraguariensis</name>
    <name type="common">yerba mate</name>
    <dbReference type="NCBI Taxonomy" id="185542"/>
    <lineage>
        <taxon>Eukaryota</taxon>
        <taxon>Viridiplantae</taxon>
        <taxon>Streptophyta</taxon>
        <taxon>Embryophyta</taxon>
        <taxon>Tracheophyta</taxon>
        <taxon>Spermatophyta</taxon>
        <taxon>Magnoliopsida</taxon>
        <taxon>eudicotyledons</taxon>
        <taxon>Gunneridae</taxon>
        <taxon>Pentapetalae</taxon>
        <taxon>asterids</taxon>
        <taxon>campanulids</taxon>
        <taxon>Aquifoliales</taxon>
        <taxon>Aquifoliaceae</taxon>
        <taxon>Ilex</taxon>
    </lineage>
</organism>
<comment type="caution">
    <text evidence="1">The sequence shown here is derived from an EMBL/GenBank/DDBJ whole genome shotgun (WGS) entry which is preliminary data.</text>
</comment>
<proteinExistence type="predicted"/>